<protein>
    <submittedName>
        <fullName evidence="3">Uncharacterized protein</fullName>
    </submittedName>
</protein>
<evidence type="ECO:0000313" key="3">
    <source>
        <dbReference type="EMBL" id="KDA53490.1"/>
    </source>
</evidence>
<keyword evidence="4" id="KW-1185">Reference proteome</keyword>
<proteinExistence type="predicted"/>
<keyword evidence="2" id="KW-1133">Transmembrane helix</keyword>
<feature type="transmembrane region" description="Helical" evidence="2">
    <location>
        <begin position="27"/>
        <end position="48"/>
    </location>
</feature>
<evidence type="ECO:0000256" key="2">
    <source>
        <dbReference type="SAM" id="Phobius"/>
    </source>
</evidence>
<feature type="region of interest" description="Disordered" evidence="1">
    <location>
        <begin position="94"/>
        <end position="120"/>
    </location>
</feature>
<dbReference type="Proteomes" id="UP000027284">
    <property type="component" value="Unassembled WGS sequence"/>
</dbReference>
<accession>A0A062XYB0</accession>
<gene>
    <name evidence="3" type="ORF">EG19_04585</name>
</gene>
<sequence length="120" mass="13782">MVVPFFVLVYFVATATAISLFGQPHVPWFPYLWGGIYLVIGFGVLMLHQRLINNIRCRSCGEPVFRPGLFAVHWFRYHCPSCGHCFIEEVEGDVGESSTPTQDEKTEINGGRFREEGRRW</sequence>
<evidence type="ECO:0000313" key="4">
    <source>
        <dbReference type="Proteomes" id="UP000027284"/>
    </source>
</evidence>
<dbReference type="EMBL" id="JMFG01000020">
    <property type="protein sequence ID" value="KDA53490.1"/>
    <property type="molecule type" value="Genomic_DNA"/>
</dbReference>
<comment type="caution">
    <text evidence="3">The sequence shown here is derived from an EMBL/GenBank/DDBJ whole genome shotgun (WGS) entry which is preliminary data.</text>
</comment>
<keyword evidence="2" id="KW-0472">Membrane</keyword>
<evidence type="ECO:0000256" key="1">
    <source>
        <dbReference type="SAM" id="MobiDB-lite"/>
    </source>
</evidence>
<keyword evidence="2" id="KW-0812">Transmembrane</keyword>
<name>A0A062XYB0_9BACT</name>
<reference evidence="3 4" key="1">
    <citation type="submission" date="2014-04" db="EMBL/GenBank/DDBJ databases">
        <title>The Genome Sequence of Thermoanaerobaculum aquaticum MP-01, The First Cultivated Group 23 Acidobacterium.</title>
        <authorList>
            <person name="Stamps B.W."/>
            <person name="Losey N.A."/>
            <person name="Lawson P.A."/>
            <person name="Stevenson B.S."/>
        </authorList>
    </citation>
    <scope>NUCLEOTIDE SEQUENCE [LARGE SCALE GENOMIC DNA]</scope>
    <source>
        <strain evidence="3 4">MP-01</strain>
    </source>
</reference>
<dbReference type="STRING" id="1312852.EG19_04585"/>
<dbReference type="AlphaFoldDB" id="A0A062XYB0"/>
<feature type="compositionally biased region" description="Basic and acidic residues" evidence="1">
    <location>
        <begin position="102"/>
        <end position="120"/>
    </location>
</feature>
<organism evidence="3 4">
    <name type="scientific">Thermoanaerobaculum aquaticum</name>
    <dbReference type="NCBI Taxonomy" id="1312852"/>
    <lineage>
        <taxon>Bacteria</taxon>
        <taxon>Pseudomonadati</taxon>
        <taxon>Acidobacteriota</taxon>
        <taxon>Thermoanaerobaculia</taxon>
        <taxon>Thermoanaerobaculales</taxon>
        <taxon>Thermoanaerobaculaceae</taxon>
        <taxon>Thermoanaerobaculum</taxon>
    </lineage>
</organism>